<dbReference type="Gene3D" id="2.60.260.40">
    <property type="entry name" value="q5lls5 like domains"/>
    <property type="match status" value="1"/>
</dbReference>
<sequence>MSANAVIELSGQDLNHQGGVFCPNPKAQMQLWNAHPKVYLDVARTGEAKCPYCGTVYRLKAGEAVAQRH</sequence>
<dbReference type="EMBL" id="BAABGJ010000010">
    <property type="protein sequence ID" value="GAA4335848.1"/>
    <property type="molecule type" value="Genomic_DNA"/>
</dbReference>
<dbReference type="Pfam" id="PF10276">
    <property type="entry name" value="zf-CHCC"/>
    <property type="match status" value="1"/>
</dbReference>
<feature type="domain" description="Zinc finger CHCC-type" evidence="1">
    <location>
        <begin position="34"/>
        <end position="57"/>
    </location>
</feature>
<keyword evidence="2" id="KW-0479">Metal-binding</keyword>
<evidence type="ECO:0000259" key="1">
    <source>
        <dbReference type="Pfam" id="PF10276"/>
    </source>
</evidence>
<comment type="caution">
    <text evidence="2">The sequence shown here is derived from an EMBL/GenBank/DDBJ whole genome shotgun (WGS) entry which is preliminary data.</text>
</comment>
<keyword evidence="2" id="KW-0863">Zinc-finger</keyword>
<dbReference type="InterPro" id="IPR019401">
    <property type="entry name" value="Znf_CHCC"/>
</dbReference>
<organism evidence="2 3">
    <name type="scientific">Variovorax defluvii</name>
    <dbReference type="NCBI Taxonomy" id="913761"/>
    <lineage>
        <taxon>Bacteria</taxon>
        <taxon>Pseudomonadati</taxon>
        <taxon>Pseudomonadota</taxon>
        <taxon>Betaproteobacteria</taxon>
        <taxon>Burkholderiales</taxon>
        <taxon>Comamonadaceae</taxon>
        <taxon>Variovorax</taxon>
    </lineage>
</organism>
<dbReference type="GO" id="GO:0008270">
    <property type="term" value="F:zinc ion binding"/>
    <property type="evidence" value="ECO:0007669"/>
    <property type="project" value="UniProtKB-KW"/>
</dbReference>
<accession>A0ABP8H8H5</accession>
<name>A0ABP8H8H5_9BURK</name>
<gene>
    <name evidence="2" type="ORF">GCM10023165_12550</name>
</gene>
<keyword evidence="3" id="KW-1185">Reference proteome</keyword>
<protein>
    <submittedName>
        <fullName evidence="2">Zinc-finger domain-containing protein</fullName>
    </submittedName>
</protein>
<reference evidence="3" key="1">
    <citation type="journal article" date="2019" name="Int. J. Syst. Evol. Microbiol.">
        <title>The Global Catalogue of Microorganisms (GCM) 10K type strain sequencing project: providing services to taxonomists for standard genome sequencing and annotation.</title>
        <authorList>
            <consortium name="The Broad Institute Genomics Platform"/>
            <consortium name="The Broad Institute Genome Sequencing Center for Infectious Disease"/>
            <person name="Wu L."/>
            <person name="Ma J."/>
        </authorList>
    </citation>
    <scope>NUCLEOTIDE SEQUENCE [LARGE SCALE GENOMIC DNA]</scope>
    <source>
        <strain evidence="3">JCM 17804</strain>
    </source>
</reference>
<dbReference type="RefSeq" id="WP_345536625.1">
    <property type="nucleotide sequence ID" value="NZ_BAABGJ010000010.1"/>
</dbReference>
<proteinExistence type="predicted"/>
<keyword evidence="2" id="KW-0862">Zinc</keyword>
<evidence type="ECO:0000313" key="2">
    <source>
        <dbReference type="EMBL" id="GAA4335848.1"/>
    </source>
</evidence>
<dbReference type="Proteomes" id="UP001500975">
    <property type="component" value="Unassembled WGS sequence"/>
</dbReference>
<evidence type="ECO:0000313" key="3">
    <source>
        <dbReference type="Proteomes" id="UP001500975"/>
    </source>
</evidence>